<dbReference type="InterPro" id="IPR001001">
    <property type="entry name" value="DNA_polIII_beta"/>
</dbReference>
<keyword evidence="6 10" id="KW-0548">Nucleotidyltransferase</keyword>
<dbReference type="Gene3D" id="3.70.10.10">
    <property type="match status" value="1"/>
</dbReference>
<sequence>MKFTISKQSFLDALQQVQHVVSNRTTLPILSNVLIEAADGKLKLTTTDLDVGVSGSVEANIEKEGSTTLPVKRLVSIVRELPAENVEVSVDAKNHASIKSGPSFFKIIGLGEDEFPPLPKFEDAKEYKIAQAVMKDSLKKTSYAISTDETRYVLNGIFTSFKDGKMTLVATDGRRLAMVENDLEFPSSNEADVIIPSKAVQELQRLLSDEGDVVVKLTDSQIAFEINGSLLVSKLIEGNYPNYRQVIPGNTTERVQVGREAFLETIRRVSLLASDKSNSVKLAFGPNYVDLMANSQDIGEASEKIDISYDGKEFAIAFNPEFLMAPLKNLTTEDVYLDLIDEMSPGVVRIDGSFLYVIMPMRVTN</sequence>
<evidence type="ECO:0000256" key="10">
    <source>
        <dbReference type="PIRNR" id="PIRNR000804"/>
    </source>
</evidence>
<reference evidence="14 15" key="1">
    <citation type="submission" date="2016-11" db="EMBL/GenBank/DDBJ databases">
        <authorList>
            <person name="Jaros S."/>
            <person name="Januszkiewicz K."/>
            <person name="Wedrychowicz H."/>
        </authorList>
    </citation>
    <scope>NUCLEOTIDE SEQUENCE [LARGE SCALE GENOMIC DNA]</scope>
    <source>
        <strain evidence="14 15">DSM 18772</strain>
    </source>
</reference>
<feature type="domain" description="DNA polymerase III beta sliding clamp C-terminal" evidence="13">
    <location>
        <begin position="244"/>
        <end position="362"/>
    </location>
</feature>
<dbReference type="EMBL" id="FQYR01000003">
    <property type="protein sequence ID" value="SHJ26566.1"/>
    <property type="molecule type" value="Genomic_DNA"/>
</dbReference>
<dbReference type="Gene3D" id="3.10.150.10">
    <property type="entry name" value="DNA Polymerase III, subunit A, domain 2"/>
    <property type="match status" value="1"/>
</dbReference>
<comment type="subunit">
    <text evidence="10">Forms a ring-shaped head-to-tail homodimer around DNA.</text>
</comment>
<keyword evidence="5 10" id="KW-0808">Transferase</keyword>
<dbReference type="InterPro" id="IPR022637">
    <property type="entry name" value="DNA_polIII_beta_cen"/>
</dbReference>
<dbReference type="STRING" id="1123071.SAMN02745181_1598"/>
<evidence type="ECO:0000259" key="12">
    <source>
        <dbReference type="Pfam" id="PF02767"/>
    </source>
</evidence>
<dbReference type="PIRSF" id="PIRSF000804">
    <property type="entry name" value="DNA_pol_III_b"/>
    <property type="match status" value="1"/>
</dbReference>
<dbReference type="InterPro" id="IPR022635">
    <property type="entry name" value="DNA_polIII_beta_C"/>
</dbReference>
<dbReference type="SMART" id="SM00480">
    <property type="entry name" value="POL3Bc"/>
    <property type="match status" value="1"/>
</dbReference>
<comment type="similarity">
    <text evidence="2 10">Belongs to the beta sliding clamp family.</text>
</comment>
<dbReference type="GO" id="GO:0009360">
    <property type="term" value="C:DNA polymerase III complex"/>
    <property type="evidence" value="ECO:0007669"/>
    <property type="project" value="InterPro"/>
</dbReference>
<evidence type="ECO:0000256" key="9">
    <source>
        <dbReference type="ARBA" id="ARBA00023125"/>
    </source>
</evidence>
<evidence type="ECO:0000256" key="7">
    <source>
        <dbReference type="ARBA" id="ARBA00022705"/>
    </source>
</evidence>
<comment type="subcellular location">
    <subcellularLocation>
        <location evidence="1 10">Cytoplasm</location>
    </subcellularLocation>
</comment>
<keyword evidence="7 10" id="KW-0235">DNA replication</keyword>
<keyword evidence="4 10" id="KW-0963">Cytoplasm</keyword>
<evidence type="ECO:0000256" key="3">
    <source>
        <dbReference type="ARBA" id="ARBA00021035"/>
    </source>
</evidence>
<dbReference type="GO" id="GO:0005737">
    <property type="term" value="C:cytoplasm"/>
    <property type="evidence" value="ECO:0007669"/>
    <property type="project" value="UniProtKB-SubCell"/>
</dbReference>
<keyword evidence="15" id="KW-1185">Reference proteome</keyword>
<dbReference type="InterPro" id="IPR046938">
    <property type="entry name" value="DNA_clamp_sf"/>
</dbReference>
<evidence type="ECO:0000313" key="14">
    <source>
        <dbReference type="EMBL" id="SHJ26566.1"/>
    </source>
</evidence>
<dbReference type="GO" id="GO:0006271">
    <property type="term" value="P:DNA strand elongation involved in DNA replication"/>
    <property type="evidence" value="ECO:0007669"/>
    <property type="project" value="TreeGrafter"/>
</dbReference>
<dbReference type="NCBIfam" id="TIGR00663">
    <property type="entry name" value="dnan"/>
    <property type="match status" value="1"/>
</dbReference>
<dbReference type="Pfam" id="PF00712">
    <property type="entry name" value="DNA_pol3_beta"/>
    <property type="match status" value="1"/>
</dbReference>
<feature type="domain" description="DNA polymerase III beta sliding clamp central" evidence="12">
    <location>
        <begin position="129"/>
        <end position="242"/>
    </location>
</feature>
<evidence type="ECO:0000259" key="11">
    <source>
        <dbReference type="Pfam" id="PF00712"/>
    </source>
</evidence>
<dbReference type="OrthoDB" id="8421503at2"/>
<dbReference type="GO" id="GO:0008408">
    <property type="term" value="F:3'-5' exonuclease activity"/>
    <property type="evidence" value="ECO:0007669"/>
    <property type="project" value="InterPro"/>
</dbReference>
<dbReference type="AlphaFoldDB" id="A0A1M6HWG1"/>
<name>A0A1M6HWG1_9BACT</name>
<dbReference type="Pfam" id="PF02767">
    <property type="entry name" value="DNA_pol3_beta_2"/>
    <property type="match status" value="1"/>
</dbReference>
<proteinExistence type="inferred from homology"/>
<dbReference type="Proteomes" id="UP000184510">
    <property type="component" value="Unassembled WGS sequence"/>
</dbReference>
<evidence type="ECO:0000259" key="13">
    <source>
        <dbReference type="Pfam" id="PF02768"/>
    </source>
</evidence>
<feature type="domain" description="DNA polymerase III beta sliding clamp N-terminal" evidence="11">
    <location>
        <begin position="1"/>
        <end position="119"/>
    </location>
</feature>
<dbReference type="GO" id="GO:0003677">
    <property type="term" value="F:DNA binding"/>
    <property type="evidence" value="ECO:0007669"/>
    <property type="project" value="UniProtKB-UniRule"/>
</dbReference>
<evidence type="ECO:0000256" key="2">
    <source>
        <dbReference type="ARBA" id="ARBA00010752"/>
    </source>
</evidence>
<dbReference type="PANTHER" id="PTHR30478:SF0">
    <property type="entry name" value="BETA SLIDING CLAMP"/>
    <property type="match status" value="1"/>
</dbReference>
<dbReference type="Pfam" id="PF02768">
    <property type="entry name" value="DNA_pol3_beta_3"/>
    <property type="match status" value="1"/>
</dbReference>
<dbReference type="InParanoid" id="A0A1M6HWG1"/>
<keyword evidence="9" id="KW-0238">DNA-binding</keyword>
<dbReference type="CDD" id="cd00140">
    <property type="entry name" value="beta_clamp"/>
    <property type="match status" value="1"/>
</dbReference>
<organism evidence="14 15">
    <name type="scientific">Rubritalea squalenifaciens DSM 18772</name>
    <dbReference type="NCBI Taxonomy" id="1123071"/>
    <lineage>
        <taxon>Bacteria</taxon>
        <taxon>Pseudomonadati</taxon>
        <taxon>Verrucomicrobiota</taxon>
        <taxon>Verrucomicrobiia</taxon>
        <taxon>Verrucomicrobiales</taxon>
        <taxon>Rubritaleaceae</taxon>
        <taxon>Rubritalea</taxon>
    </lineage>
</organism>
<gene>
    <name evidence="14" type="ORF">SAMN02745181_1598</name>
</gene>
<keyword evidence="8 10" id="KW-0239">DNA-directed DNA polymerase</keyword>
<comment type="function">
    <text evidence="10">Confers DNA tethering and processivity to DNA polymerases and other proteins. Acts as a clamp, forming a ring around DNA (a reaction catalyzed by the clamp-loading complex) which diffuses in an ATP-independent manner freely and bidirectionally along dsDNA. Initially characterized for its ability to contact the catalytic subunit of DNA polymerase III (Pol III), a complex, multichain enzyme responsible for most of the replicative synthesis in bacteria; Pol III exhibits 3'-5' exonuclease proofreading activity. The beta chain is required for initiation of replication as well as for processivity of DNA replication.</text>
</comment>
<dbReference type="InterPro" id="IPR022634">
    <property type="entry name" value="DNA_polIII_beta_N"/>
</dbReference>
<evidence type="ECO:0000313" key="15">
    <source>
        <dbReference type="Proteomes" id="UP000184510"/>
    </source>
</evidence>
<dbReference type="PANTHER" id="PTHR30478">
    <property type="entry name" value="DNA POLYMERASE III SUBUNIT BETA"/>
    <property type="match status" value="1"/>
</dbReference>
<evidence type="ECO:0000256" key="5">
    <source>
        <dbReference type="ARBA" id="ARBA00022679"/>
    </source>
</evidence>
<evidence type="ECO:0000256" key="1">
    <source>
        <dbReference type="ARBA" id="ARBA00004496"/>
    </source>
</evidence>
<evidence type="ECO:0000256" key="4">
    <source>
        <dbReference type="ARBA" id="ARBA00022490"/>
    </source>
</evidence>
<dbReference type="FunCoup" id="A0A1M6HWG1">
    <property type="interactions" value="340"/>
</dbReference>
<dbReference type="RefSeq" id="WP_143183206.1">
    <property type="nucleotide sequence ID" value="NZ_FQYR01000003.1"/>
</dbReference>
<protein>
    <recommendedName>
        <fullName evidence="3 10">Beta sliding clamp</fullName>
    </recommendedName>
</protein>
<evidence type="ECO:0000256" key="8">
    <source>
        <dbReference type="ARBA" id="ARBA00022932"/>
    </source>
</evidence>
<accession>A0A1M6HWG1</accession>
<evidence type="ECO:0000256" key="6">
    <source>
        <dbReference type="ARBA" id="ARBA00022695"/>
    </source>
</evidence>
<dbReference type="SUPFAM" id="SSF55979">
    <property type="entry name" value="DNA clamp"/>
    <property type="match status" value="3"/>
</dbReference>
<dbReference type="GO" id="GO:0003887">
    <property type="term" value="F:DNA-directed DNA polymerase activity"/>
    <property type="evidence" value="ECO:0007669"/>
    <property type="project" value="UniProtKB-UniRule"/>
</dbReference>